<evidence type="ECO:0000313" key="2">
    <source>
        <dbReference type="Proteomes" id="UP001498469"/>
    </source>
</evidence>
<protein>
    <submittedName>
        <fullName evidence="1">Uncharacterized protein</fullName>
    </submittedName>
</protein>
<organism evidence="1 2">
    <name type="scientific">Clostridium frigoriphilum</name>
    <dbReference type="NCBI Taxonomy" id="443253"/>
    <lineage>
        <taxon>Bacteria</taxon>
        <taxon>Bacillati</taxon>
        <taxon>Bacillota</taxon>
        <taxon>Clostridia</taxon>
        <taxon>Eubacteriales</taxon>
        <taxon>Clostridiaceae</taxon>
        <taxon>Clostridium</taxon>
    </lineage>
</organism>
<sequence length="107" mass="12566">MNKEYQKHYKITDDGRDEIKYEDSSCSIILTVADFRDKVWWISANNVLNKNSGQLEKITRDQKYEVFKRVSAYAISHGVEGVYTKDFKFINIDIESIDYFNNIIGVK</sequence>
<dbReference type="RefSeq" id="WP_216255786.1">
    <property type="nucleotide sequence ID" value="NZ_JAZHFS010000053.1"/>
</dbReference>
<accession>A0ABU7UWZ3</accession>
<keyword evidence="2" id="KW-1185">Reference proteome</keyword>
<comment type="caution">
    <text evidence="1">The sequence shown here is derived from an EMBL/GenBank/DDBJ whole genome shotgun (WGS) entry which is preliminary data.</text>
</comment>
<name>A0ABU7UWZ3_9CLOT</name>
<dbReference type="Proteomes" id="UP001498469">
    <property type="component" value="Unassembled WGS sequence"/>
</dbReference>
<dbReference type="EMBL" id="JAZHFS010000053">
    <property type="protein sequence ID" value="MEF2115359.1"/>
    <property type="molecule type" value="Genomic_DNA"/>
</dbReference>
<evidence type="ECO:0000313" key="1">
    <source>
        <dbReference type="EMBL" id="MEF2115359.1"/>
    </source>
</evidence>
<gene>
    <name evidence="1" type="ORF">SJI18_24120</name>
</gene>
<reference evidence="1 2" key="1">
    <citation type="submission" date="2023-11" db="EMBL/GenBank/DDBJ databases">
        <title>Draft genome sequence of a psychrophilic Clostridium strain from permafrost water brine.</title>
        <authorList>
            <person name="Shcherbakova V.A."/>
            <person name="Trubitsyn V.E."/>
            <person name="Zakharyuk A.G."/>
        </authorList>
    </citation>
    <scope>NUCLEOTIDE SEQUENCE [LARGE SCALE GENOMIC DNA]</scope>
    <source>
        <strain evidence="1 2">14F</strain>
    </source>
</reference>
<proteinExistence type="predicted"/>